<name>A0ABU5EA65_9PROT</name>
<organism evidence="3 4">
    <name type="scientific">Dongia soli</name>
    <dbReference type="NCBI Taxonomy" id="600628"/>
    <lineage>
        <taxon>Bacteria</taxon>
        <taxon>Pseudomonadati</taxon>
        <taxon>Pseudomonadota</taxon>
        <taxon>Alphaproteobacteria</taxon>
        <taxon>Rhodospirillales</taxon>
        <taxon>Dongiaceae</taxon>
        <taxon>Dongia</taxon>
    </lineage>
</organism>
<dbReference type="GO" id="GO:0016787">
    <property type="term" value="F:hydrolase activity"/>
    <property type="evidence" value="ECO:0007669"/>
    <property type="project" value="UniProtKB-KW"/>
</dbReference>
<reference evidence="3 4" key="1">
    <citation type="journal article" date="2016" name="Antonie Van Leeuwenhoek">
        <title>Dongia soli sp. nov., isolated from soil from Dokdo, Korea.</title>
        <authorList>
            <person name="Kim D.U."/>
            <person name="Lee H."/>
            <person name="Kim H."/>
            <person name="Kim S.G."/>
            <person name="Ka J.O."/>
        </authorList>
    </citation>
    <scope>NUCLEOTIDE SEQUENCE [LARGE SCALE GENOMIC DNA]</scope>
    <source>
        <strain evidence="3 4">D78</strain>
    </source>
</reference>
<sequence>MSGAIRIACIQNCAEREIAPNIAPIVDLVRSAAKAGADLIALPEMAGLFEPIPAKLLATAQAEAKDPFLAACRDLARETGKWILVGSQLFKEPGRGRVVNRSLMLNPAGEITARYDKLHLFDVDLARGESYKESATVEAGQRAQLAATPWGLLGMSICYDLRFAYLYRALAQAGAALLTIPAAFTYTTGKAHWHVLVRARAIETGCFVIAPNQTGTHAEGRRTFGHSLIVDPWGEVLADGGEDVGFVTAELDLAKVIEARQMIPALRHDRDFPAPSVPIRAEALAGE</sequence>
<dbReference type="RefSeq" id="WP_320508005.1">
    <property type="nucleotide sequence ID" value="NZ_JAXCLW010000002.1"/>
</dbReference>
<proteinExistence type="predicted"/>
<dbReference type="SUPFAM" id="SSF56317">
    <property type="entry name" value="Carbon-nitrogen hydrolase"/>
    <property type="match status" value="1"/>
</dbReference>
<gene>
    <name evidence="3" type="ORF">SMD27_08845</name>
</gene>
<dbReference type="EMBL" id="JAXCLW010000002">
    <property type="protein sequence ID" value="MDY0882949.1"/>
    <property type="molecule type" value="Genomic_DNA"/>
</dbReference>
<dbReference type="Proteomes" id="UP001279642">
    <property type="component" value="Unassembled WGS sequence"/>
</dbReference>
<keyword evidence="1 3" id="KW-0378">Hydrolase</keyword>
<evidence type="ECO:0000313" key="3">
    <source>
        <dbReference type="EMBL" id="MDY0882949.1"/>
    </source>
</evidence>
<accession>A0ABU5EA65</accession>
<dbReference type="InterPro" id="IPR036526">
    <property type="entry name" value="C-N_Hydrolase_sf"/>
</dbReference>
<dbReference type="Gene3D" id="3.60.110.10">
    <property type="entry name" value="Carbon-nitrogen hydrolase"/>
    <property type="match status" value="1"/>
</dbReference>
<dbReference type="Pfam" id="PF00795">
    <property type="entry name" value="CN_hydrolase"/>
    <property type="match status" value="1"/>
</dbReference>
<protein>
    <submittedName>
        <fullName evidence="3">Carbon-nitrogen hydrolase family protein</fullName>
    </submittedName>
</protein>
<keyword evidence="4" id="KW-1185">Reference proteome</keyword>
<evidence type="ECO:0000313" key="4">
    <source>
        <dbReference type="Proteomes" id="UP001279642"/>
    </source>
</evidence>
<dbReference type="InterPro" id="IPR003010">
    <property type="entry name" value="C-N_Hydrolase"/>
</dbReference>
<dbReference type="InterPro" id="IPR045254">
    <property type="entry name" value="Nit1/2_C-N_Hydrolase"/>
</dbReference>
<comment type="caution">
    <text evidence="3">The sequence shown here is derived from an EMBL/GenBank/DDBJ whole genome shotgun (WGS) entry which is preliminary data.</text>
</comment>
<feature type="domain" description="CN hydrolase" evidence="2">
    <location>
        <begin position="5"/>
        <end position="253"/>
    </location>
</feature>
<dbReference type="PROSITE" id="PS50263">
    <property type="entry name" value="CN_HYDROLASE"/>
    <property type="match status" value="1"/>
</dbReference>
<dbReference type="CDD" id="cd07572">
    <property type="entry name" value="nit"/>
    <property type="match status" value="1"/>
</dbReference>
<evidence type="ECO:0000259" key="2">
    <source>
        <dbReference type="PROSITE" id="PS50263"/>
    </source>
</evidence>
<evidence type="ECO:0000256" key="1">
    <source>
        <dbReference type="ARBA" id="ARBA00022801"/>
    </source>
</evidence>
<dbReference type="PANTHER" id="PTHR23088">
    <property type="entry name" value="NITRILASE-RELATED"/>
    <property type="match status" value="1"/>
</dbReference>
<dbReference type="PANTHER" id="PTHR23088:SF27">
    <property type="entry name" value="DEAMINATED GLUTATHIONE AMIDASE"/>
    <property type="match status" value="1"/>
</dbReference>